<evidence type="ECO:0000313" key="2">
    <source>
        <dbReference type="EMBL" id="ORX14595.1"/>
    </source>
</evidence>
<evidence type="ECO:0000313" key="3">
    <source>
        <dbReference type="Proteomes" id="UP000193964"/>
    </source>
</evidence>
<comment type="caution">
    <text evidence="2">The sequence shown here is derived from an EMBL/GenBank/DDBJ whole genome shotgun (WGS) entry which is preliminary data.</text>
</comment>
<dbReference type="EMBL" id="LQQA01000015">
    <property type="protein sequence ID" value="ORX14595.1"/>
    <property type="molecule type" value="Genomic_DNA"/>
</dbReference>
<proteinExistence type="predicted"/>
<gene>
    <name evidence="2" type="ORF">AWC31_25775</name>
</gene>
<feature type="region of interest" description="Disordered" evidence="1">
    <location>
        <begin position="1"/>
        <end position="22"/>
    </location>
</feature>
<organism evidence="2 3">
    <name type="scientific">Mycolicibacterium wolinskyi</name>
    <dbReference type="NCBI Taxonomy" id="59750"/>
    <lineage>
        <taxon>Bacteria</taxon>
        <taxon>Bacillati</taxon>
        <taxon>Actinomycetota</taxon>
        <taxon>Actinomycetes</taxon>
        <taxon>Mycobacteriales</taxon>
        <taxon>Mycobacteriaceae</taxon>
        <taxon>Mycolicibacterium</taxon>
    </lineage>
</organism>
<evidence type="ECO:0000256" key="1">
    <source>
        <dbReference type="SAM" id="MobiDB-lite"/>
    </source>
</evidence>
<feature type="compositionally biased region" description="Polar residues" evidence="1">
    <location>
        <begin position="1"/>
        <end position="11"/>
    </location>
</feature>
<dbReference type="Proteomes" id="UP000193964">
    <property type="component" value="Unassembled WGS sequence"/>
</dbReference>
<sequence length="136" mass="13551">MAVQATLTSARPKTGRATTQTGRQTAWRTAIGRAATVFGIAAAVTTLTPLAGAMADDEPASPGTPIIRSGERGEVMSGVGEERIAEQQAVLGGDSSSGAPIFVKDGNPAELPVIDGEAGVICSKGQAGKAGVITCS</sequence>
<dbReference type="AlphaFoldDB" id="A0A1X2F851"/>
<dbReference type="RefSeq" id="WP_085145039.1">
    <property type="nucleotide sequence ID" value="NZ_JACKUA010000026.1"/>
</dbReference>
<name>A0A1X2F851_9MYCO</name>
<accession>A0A1X2F851</accession>
<protein>
    <submittedName>
        <fullName evidence="2">Uncharacterized protein</fullName>
    </submittedName>
</protein>
<reference evidence="2 3" key="1">
    <citation type="submission" date="2016-01" db="EMBL/GenBank/DDBJ databases">
        <title>The new phylogeny of the genus Mycobacterium.</title>
        <authorList>
            <person name="Tarcisio F."/>
            <person name="Conor M."/>
            <person name="Antonella G."/>
            <person name="Elisabetta G."/>
            <person name="Giulia F.S."/>
            <person name="Sara T."/>
            <person name="Anna F."/>
            <person name="Clotilde B."/>
            <person name="Roberto B."/>
            <person name="Veronica D.S."/>
            <person name="Fabio R."/>
            <person name="Monica P."/>
            <person name="Olivier J."/>
            <person name="Enrico T."/>
            <person name="Nicola S."/>
        </authorList>
    </citation>
    <scope>NUCLEOTIDE SEQUENCE [LARGE SCALE GENOMIC DNA]</scope>
    <source>
        <strain evidence="2 3">ATCC 700010</strain>
    </source>
</reference>